<keyword evidence="1" id="KW-0472">Membrane</keyword>
<keyword evidence="3" id="KW-1185">Reference proteome</keyword>
<sequence length="464" mass="48917">MSTLEERLREEMARAVAPVRPEPDPYARLLRRRRRRGWRWGSTALAAAVVAAVLGAQALVAPSNPSPNPTPEPPPYFRESNDVALDHWGRDIIAASTRGNAAQADPALVEALRQALDRVRRSWAINPALDRIKVLYIVDVGGSRAYAAAYYNNERVQFVAAAAPAGSGADALVSTDHGMQTGALEPFTLGGDAGKYTIAMVPPGCLAAPSAATKVGPDSSLQQTWAQGAAFVVEDRPALQRWWKISCDGVVREVLVAGSLDGPHGPGTPPPAERGHADPEVVAQLLRYWPPLPGLDVRDRRIVWGGTVEGESRSVAVGVGELGDGSAVVVAATGKGDGYLVTSVKPDTDLEQGAMPSAQVTTAVSPRSDFVAVRLPAEDHRSLSDRLLVLAPPGAVELRAGSGPGAETKVTLADGVGVLHVPVPAKVIIRAVDAQGRTVAELTVSEPRNTTQILAGQGLMRNWD</sequence>
<dbReference type="Proteomes" id="UP001500620">
    <property type="component" value="Unassembled WGS sequence"/>
</dbReference>
<feature type="transmembrane region" description="Helical" evidence="1">
    <location>
        <begin position="38"/>
        <end position="60"/>
    </location>
</feature>
<protein>
    <submittedName>
        <fullName evidence="2">Uncharacterized protein</fullName>
    </submittedName>
</protein>
<keyword evidence="1" id="KW-0812">Transmembrane</keyword>
<comment type="caution">
    <text evidence="2">The sequence shown here is derived from an EMBL/GenBank/DDBJ whole genome shotgun (WGS) entry which is preliminary data.</text>
</comment>
<accession>A0ABP8DD30</accession>
<gene>
    <name evidence="2" type="ORF">GCM10022255_052480</name>
</gene>
<dbReference type="RefSeq" id="WP_345130127.1">
    <property type="nucleotide sequence ID" value="NZ_BAABAT010000015.1"/>
</dbReference>
<organism evidence="2 3">
    <name type="scientific">Dactylosporangium darangshiense</name>
    <dbReference type="NCBI Taxonomy" id="579108"/>
    <lineage>
        <taxon>Bacteria</taxon>
        <taxon>Bacillati</taxon>
        <taxon>Actinomycetota</taxon>
        <taxon>Actinomycetes</taxon>
        <taxon>Micromonosporales</taxon>
        <taxon>Micromonosporaceae</taxon>
        <taxon>Dactylosporangium</taxon>
    </lineage>
</organism>
<proteinExistence type="predicted"/>
<reference evidence="3" key="1">
    <citation type="journal article" date="2019" name="Int. J. Syst. Evol. Microbiol.">
        <title>The Global Catalogue of Microorganisms (GCM) 10K type strain sequencing project: providing services to taxonomists for standard genome sequencing and annotation.</title>
        <authorList>
            <consortium name="The Broad Institute Genomics Platform"/>
            <consortium name="The Broad Institute Genome Sequencing Center for Infectious Disease"/>
            <person name="Wu L."/>
            <person name="Ma J."/>
        </authorList>
    </citation>
    <scope>NUCLEOTIDE SEQUENCE [LARGE SCALE GENOMIC DNA]</scope>
    <source>
        <strain evidence="3">JCM 17441</strain>
    </source>
</reference>
<evidence type="ECO:0000313" key="2">
    <source>
        <dbReference type="EMBL" id="GAA4253093.1"/>
    </source>
</evidence>
<evidence type="ECO:0000313" key="3">
    <source>
        <dbReference type="Proteomes" id="UP001500620"/>
    </source>
</evidence>
<dbReference type="EMBL" id="BAABAT010000015">
    <property type="protein sequence ID" value="GAA4253093.1"/>
    <property type="molecule type" value="Genomic_DNA"/>
</dbReference>
<evidence type="ECO:0000256" key="1">
    <source>
        <dbReference type="SAM" id="Phobius"/>
    </source>
</evidence>
<name>A0ABP8DD30_9ACTN</name>
<keyword evidence="1" id="KW-1133">Transmembrane helix</keyword>